<protein>
    <recommendedName>
        <fullName evidence="3">EGF-like domain-containing protein</fullName>
    </recommendedName>
</protein>
<keyword evidence="1" id="KW-0472">Membrane</keyword>
<dbReference type="OrthoDB" id="10268124at2759"/>
<name>A0A8S9XHP9_APOLU</name>
<dbReference type="Gene3D" id="2.10.25.10">
    <property type="entry name" value="Laminin"/>
    <property type="match status" value="2"/>
</dbReference>
<keyword evidence="2" id="KW-0732">Signal</keyword>
<dbReference type="Proteomes" id="UP000466442">
    <property type="component" value="Unassembled WGS sequence"/>
</dbReference>
<feature type="signal peptide" evidence="2">
    <location>
        <begin position="1"/>
        <end position="21"/>
    </location>
</feature>
<dbReference type="AlphaFoldDB" id="A0A8S9XHP9"/>
<evidence type="ECO:0000256" key="1">
    <source>
        <dbReference type="SAM" id="Phobius"/>
    </source>
</evidence>
<dbReference type="InterPro" id="IPR000742">
    <property type="entry name" value="EGF"/>
</dbReference>
<organism evidence="4 5">
    <name type="scientific">Apolygus lucorum</name>
    <name type="common">Small green plant bug</name>
    <name type="synonym">Lygocoris lucorum</name>
    <dbReference type="NCBI Taxonomy" id="248454"/>
    <lineage>
        <taxon>Eukaryota</taxon>
        <taxon>Metazoa</taxon>
        <taxon>Ecdysozoa</taxon>
        <taxon>Arthropoda</taxon>
        <taxon>Hexapoda</taxon>
        <taxon>Insecta</taxon>
        <taxon>Pterygota</taxon>
        <taxon>Neoptera</taxon>
        <taxon>Paraneoptera</taxon>
        <taxon>Hemiptera</taxon>
        <taxon>Heteroptera</taxon>
        <taxon>Panheteroptera</taxon>
        <taxon>Cimicomorpha</taxon>
        <taxon>Miridae</taxon>
        <taxon>Mirini</taxon>
        <taxon>Apolygus</taxon>
    </lineage>
</organism>
<keyword evidence="1" id="KW-0812">Transmembrane</keyword>
<gene>
    <name evidence="4" type="ORF">GE061_016559</name>
</gene>
<feature type="transmembrane region" description="Helical" evidence="1">
    <location>
        <begin position="252"/>
        <end position="275"/>
    </location>
</feature>
<dbReference type="PANTHER" id="PTHR24047:SF32">
    <property type="entry name" value="FI01909P-RELATED"/>
    <property type="match status" value="1"/>
</dbReference>
<proteinExistence type="predicted"/>
<feature type="domain" description="EGF-like" evidence="3">
    <location>
        <begin position="179"/>
        <end position="224"/>
    </location>
</feature>
<dbReference type="InterPro" id="IPR053255">
    <property type="entry name" value="EGF-like_domain"/>
</dbReference>
<feature type="chain" id="PRO_5035782279" description="EGF-like domain-containing protein" evidence="2">
    <location>
        <begin position="22"/>
        <end position="328"/>
    </location>
</feature>
<evidence type="ECO:0000256" key="2">
    <source>
        <dbReference type="SAM" id="SignalP"/>
    </source>
</evidence>
<dbReference type="EMBL" id="WIXP02000007">
    <property type="protein sequence ID" value="KAF6208109.1"/>
    <property type="molecule type" value="Genomic_DNA"/>
</dbReference>
<evidence type="ECO:0000313" key="4">
    <source>
        <dbReference type="EMBL" id="KAF6208109.1"/>
    </source>
</evidence>
<sequence length="328" mass="36623">MNMNLVFLGTVLAITLASTEGYEVGSNVTETENKLCSYGYMYVGERNECKPSCDDKECIFGRCVSPGKCECLPGFHKKFPADADTNSCVPDKQFCKTDCLTSRCIENDDCLCHNDQTRKWAKTDSSECGCSKGKKVIEDNKPTCTCDLPCLNGKCIKPNECSCLPGYNKTVDPFECEPICSYFNCTQDICIVPHKCDCPSDYTRKEPQNVNILMGTSMNMAHCIRVLRHNATEQTEKPTAEITVKLSEVRPWFLVTGAVFLFSIVFGSLAISFACNKNRRLIQNANNRVRRDLEGGRNVTIDSEDTRSDFSVKYLHNEIKGGNLNTVT</sequence>
<evidence type="ECO:0000313" key="5">
    <source>
        <dbReference type="Proteomes" id="UP000466442"/>
    </source>
</evidence>
<dbReference type="SMART" id="SM00181">
    <property type="entry name" value="EGF"/>
    <property type="match status" value="3"/>
</dbReference>
<feature type="domain" description="EGF-like" evidence="3">
    <location>
        <begin position="145"/>
        <end position="177"/>
    </location>
</feature>
<keyword evidence="5" id="KW-1185">Reference proteome</keyword>
<comment type="caution">
    <text evidence="4">The sequence shown here is derived from an EMBL/GenBank/DDBJ whole genome shotgun (WGS) entry which is preliminary data.</text>
</comment>
<accession>A0A8S9XHP9</accession>
<dbReference type="PANTHER" id="PTHR24047">
    <property type="entry name" value="FI01909P-RELATED"/>
    <property type="match status" value="1"/>
</dbReference>
<keyword evidence="1" id="KW-1133">Transmembrane helix</keyword>
<evidence type="ECO:0000259" key="3">
    <source>
        <dbReference type="SMART" id="SM00181"/>
    </source>
</evidence>
<feature type="domain" description="EGF-like" evidence="3">
    <location>
        <begin position="48"/>
        <end position="89"/>
    </location>
</feature>
<reference evidence="4" key="1">
    <citation type="journal article" date="2021" name="Mol. Ecol. Resour.">
        <title>Apolygus lucorum genome provides insights into omnivorousness and mesophyll feeding.</title>
        <authorList>
            <person name="Liu Y."/>
            <person name="Liu H."/>
            <person name="Wang H."/>
            <person name="Huang T."/>
            <person name="Liu B."/>
            <person name="Yang B."/>
            <person name="Yin L."/>
            <person name="Li B."/>
            <person name="Zhang Y."/>
            <person name="Zhang S."/>
            <person name="Jiang F."/>
            <person name="Zhang X."/>
            <person name="Ren Y."/>
            <person name="Wang B."/>
            <person name="Wang S."/>
            <person name="Lu Y."/>
            <person name="Wu K."/>
            <person name="Fan W."/>
            <person name="Wang G."/>
        </authorList>
    </citation>
    <scope>NUCLEOTIDE SEQUENCE</scope>
    <source>
        <strain evidence="4">12Hb</strain>
    </source>
</reference>